<evidence type="ECO:0000256" key="2">
    <source>
        <dbReference type="SAM" id="MobiDB-lite"/>
    </source>
</evidence>
<comment type="caution">
    <text evidence="3">The sequence shown here is derived from an EMBL/GenBank/DDBJ whole genome shotgun (WGS) entry which is preliminary data.</text>
</comment>
<gene>
    <name evidence="3" type="ORF">AAFC00_005919</name>
</gene>
<dbReference type="RefSeq" id="XP_069197986.1">
    <property type="nucleotide sequence ID" value="XM_069345782.1"/>
</dbReference>
<keyword evidence="1" id="KW-0175">Coiled coil</keyword>
<feature type="compositionally biased region" description="Polar residues" evidence="2">
    <location>
        <begin position="413"/>
        <end position="437"/>
    </location>
</feature>
<dbReference type="Proteomes" id="UP001562354">
    <property type="component" value="Unassembled WGS sequence"/>
</dbReference>
<feature type="region of interest" description="Disordered" evidence="2">
    <location>
        <begin position="1"/>
        <end position="53"/>
    </location>
</feature>
<feature type="compositionally biased region" description="Basic and acidic residues" evidence="2">
    <location>
        <begin position="338"/>
        <end position="355"/>
    </location>
</feature>
<organism evidence="3 4">
    <name type="scientific">Neodothiora populina</name>
    <dbReference type="NCBI Taxonomy" id="2781224"/>
    <lineage>
        <taxon>Eukaryota</taxon>
        <taxon>Fungi</taxon>
        <taxon>Dikarya</taxon>
        <taxon>Ascomycota</taxon>
        <taxon>Pezizomycotina</taxon>
        <taxon>Dothideomycetes</taxon>
        <taxon>Dothideomycetidae</taxon>
        <taxon>Dothideales</taxon>
        <taxon>Dothioraceae</taxon>
        <taxon>Neodothiora</taxon>
    </lineage>
</organism>
<evidence type="ECO:0000313" key="3">
    <source>
        <dbReference type="EMBL" id="KAL1301710.1"/>
    </source>
</evidence>
<feature type="region of interest" description="Disordered" evidence="2">
    <location>
        <begin position="292"/>
        <end position="322"/>
    </location>
</feature>
<proteinExistence type="predicted"/>
<evidence type="ECO:0008006" key="5">
    <source>
        <dbReference type="Google" id="ProtNLM"/>
    </source>
</evidence>
<dbReference type="PANTHER" id="PTHR42023:SF1">
    <property type="entry name" value="BHLH DOMAIN-CONTAINING PROTEIN"/>
    <property type="match status" value="1"/>
</dbReference>
<evidence type="ECO:0000313" key="4">
    <source>
        <dbReference type="Proteomes" id="UP001562354"/>
    </source>
</evidence>
<dbReference type="PANTHER" id="PTHR42023">
    <property type="entry name" value="BHLH DOMAIN-CONTAINING PROTEIN"/>
    <property type="match status" value="1"/>
</dbReference>
<feature type="compositionally biased region" description="Basic and acidic residues" evidence="2">
    <location>
        <begin position="100"/>
        <end position="112"/>
    </location>
</feature>
<reference evidence="3 4" key="1">
    <citation type="submission" date="2024-07" db="EMBL/GenBank/DDBJ databases">
        <title>Draft sequence of the Neodothiora populina.</title>
        <authorList>
            <person name="Drown D.D."/>
            <person name="Schuette U.S."/>
            <person name="Buechlein A.B."/>
            <person name="Rusch D.R."/>
            <person name="Winton L.W."/>
            <person name="Adams G.A."/>
        </authorList>
    </citation>
    <scope>NUCLEOTIDE SEQUENCE [LARGE SCALE GENOMIC DNA]</scope>
    <source>
        <strain evidence="3 4">CPC 39397</strain>
    </source>
</reference>
<feature type="compositionally biased region" description="Polar residues" evidence="2">
    <location>
        <begin position="29"/>
        <end position="46"/>
    </location>
</feature>
<feature type="region of interest" description="Disordered" evidence="2">
    <location>
        <begin position="78"/>
        <end position="114"/>
    </location>
</feature>
<feature type="coiled-coil region" evidence="1">
    <location>
        <begin position="531"/>
        <end position="558"/>
    </location>
</feature>
<sequence>MGYNSLNNSSVYTALPDLYSRPSTRSKDSTYSQDSSVPTLVSVSSHESGDSGYSGRLNVPFYAKCGSAGHRSAASSTYDVSISESEGGQKENIRPTSRSRSKENQSVEEKKTSNCPIENAIPILRRACSTLKTTPVQPEKAQPKPDVYQDTFGTSACGQQFGVQVSIVGGPEKPKKSTLAERAAKFGKVAFPDMKWKGPSNSRARAASEKQESKTPSLYTAVKSTKDMSQAGPRSYASSTETLSRFGVVEHLKYGAHIPVMPGSSTSVNTIAPTAPLNITKPKTPTLVERDRSVSLPTRTPVTERADEARPIETPPIEKSSDTFKSVLDVEIPAPHFEQFECRKSTDSADSDRTLEGNAAQEPQETQESQERRSHFSWSTYAESDTDSEDQRSTFRMYPEKPQYPEEEAVSRFSWTTVNTDSTYQQEGSSCSASPQSEGPPTPIMTRRRPLPSKASMYSLRDREPQASSPVSATDKALPMPPTLSQELSRLDALQAKYDDLEIRQINIHRIILELEKLEKASPLEVTEKMRRENRKKLEGVRQTLDEVQREKHELGTALSRARGRAQREKGEDSALWLRRVTE</sequence>
<feature type="compositionally biased region" description="Basic and acidic residues" evidence="2">
    <location>
        <begin position="302"/>
        <end position="311"/>
    </location>
</feature>
<protein>
    <recommendedName>
        <fullName evidence="5">BMERB domain-containing protein</fullName>
    </recommendedName>
</protein>
<accession>A0ABR3P6B3</accession>
<dbReference type="GeneID" id="95979618"/>
<evidence type="ECO:0000256" key="1">
    <source>
        <dbReference type="SAM" id="Coils"/>
    </source>
</evidence>
<keyword evidence="4" id="KW-1185">Reference proteome</keyword>
<feature type="region of interest" description="Disordered" evidence="2">
    <location>
        <begin position="195"/>
        <end position="217"/>
    </location>
</feature>
<name>A0ABR3P6B3_9PEZI</name>
<feature type="region of interest" description="Disordered" evidence="2">
    <location>
        <begin position="338"/>
        <end position="482"/>
    </location>
</feature>
<dbReference type="EMBL" id="JBFMKM010000013">
    <property type="protein sequence ID" value="KAL1301710.1"/>
    <property type="molecule type" value="Genomic_DNA"/>
</dbReference>
<feature type="compositionally biased region" description="Polar residues" evidence="2">
    <location>
        <begin position="1"/>
        <end position="12"/>
    </location>
</feature>